<dbReference type="AlphaFoldDB" id="A0A8S9ZTC8"/>
<evidence type="ECO:0000313" key="1">
    <source>
        <dbReference type="EMBL" id="KAF7636583.1"/>
    </source>
</evidence>
<protein>
    <submittedName>
        <fullName evidence="1">Uncharacterized protein</fullName>
    </submittedName>
</protein>
<gene>
    <name evidence="1" type="ORF">Mgra_00003977</name>
</gene>
<organism evidence="1 2">
    <name type="scientific">Meloidogyne graminicola</name>
    <dbReference type="NCBI Taxonomy" id="189291"/>
    <lineage>
        <taxon>Eukaryota</taxon>
        <taxon>Metazoa</taxon>
        <taxon>Ecdysozoa</taxon>
        <taxon>Nematoda</taxon>
        <taxon>Chromadorea</taxon>
        <taxon>Rhabditida</taxon>
        <taxon>Tylenchina</taxon>
        <taxon>Tylenchomorpha</taxon>
        <taxon>Tylenchoidea</taxon>
        <taxon>Meloidogynidae</taxon>
        <taxon>Meloidogyninae</taxon>
        <taxon>Meloidogyne</taxon>
    </lineage>
</organism>
<reference evidence="1" key="1">
    <citation type="journal article" date="2020" name="Ecol. Evol.">
        <title>Genome structure and content of the rice root-knot nematode (Meloidogyne graminicola).</title>
        <authorList>
            <person name="Phan N.T."/>
            <person name="Danchin E.G.J."/>
            <person name="Klopp C."/>
            <person name="Perfus-Barbeoch L."/>
            <person name="Kozlowski D.K."/>
            <person name="Koutsovoulos G.D."/>
            <person name="Lopez-Roques C."/>
            <person name="Bouchez O."/>
            <person name="Zahm M."/>
            <person name="Besnard G."/>
            <person name="Bellafiore S."/>
        </authorList>
    </citation>
    <scope>NUCLEOTIDE SEQUENCE</scope>
    <source>
        <strain evidence="1">VN-18</strain>
    </source>
</reference>
<name>A0A8S9ZTC8_9BILA</name>
<comment type="caution">
    <text evidence="1">The sequence shown here is derived from an EMBL/GenBank/DDBJ whole genome shotgun (WGS) entry which is preliminary data.</text>
</comment>
<proteinExistence type="predicted"/>
<sequence length="80" mass="9252">MLQTFIANRDETIKEMKKAKIEDDKTLNLANQDIINYSKQLQDLQKKHLELIQSHASLRHQLTAREHEITSLKAALAAKK</sequence>
<accession>A0A8S9ZTC8</accession>
<dbReference type="Proteomes" id="UP000605970">
    <property type="component" value="Unassembled WGS sequence"/>
</dbReference>
<keyword evidence="2" id="KW-1185">Reference proteome</keyword>
<evidence type="ECO:0000313" key="2">
    <source>
        <dbReference type="Proteomes" id="UP000605970"/>
    </source>
</evidence>
<dbReference type="EMBL" id="JABEBT010000028">
    <property type="protein sequence ID" value="KAF7636583.1"/>
    <property type="molecule type" value="Genomic_DNA"/>
</dbReference>